<evidence type="ECO:0000256" key="4">
    <source>
        <dbReference type="RuleBase" id="RU003476"/>
    </source>
</evidence>
<dbReference type="InterPro" id="IPR015797">
    <property type="entry name" value="NUDIX_hydrolase-like_dom_sf"/>
</dbReference>
<comment type="similarity">
    <text evidence="2 4">Belongs to the Nudix hydrolase family.</text>
</comment>
<gene>
    <name evidence="6" type="ORF">ACETWP_12390</name>
</gene>
<proteinExistence type="inferred from homology"/>
<dbReference type="CDD" id="cd04690">
    <property type="entry name" value="NUDIX_Hydrolase"/>
    <property type="match status" value="1"/>
</dbReference>
<evidence type="ECO:0000256" key="1">
    <source>
        <dbReference type="ARBA" id="ARBA00001946"/>
    </source>
</evidence>
<evidence type="ECO:0000259" key="5">
    <source>
        <dbReference type="PROSITE" id="PS51462"/>
    </source>
</evidence>
<evidence type="ECO:0000313" key="7">
    <source>
        <dbReference type="Proteomes" id="UP001575652"/>
    </source>
</evidence>
<dbReference type="PROSITE" id="PS51462">
    <property type="entry name" value="NUDIX"/>
    <property type="match status" value="1"/>
</dbReference>
<accession>A0ABV4UQP4</accession>
<dbReference type="InterPro" id="IPR000086">
    <property type="entry name" value="NUDIX_hydrolase_dom"/>
</dbReference>
<dbReference type="InterPro" id="IPR020084">
    <property type="entry name" value="NUDIX_hydrolase_CS"/>
</dbReference>
<dbReference type="SUPFAM" id="SSF55811">
    <property type="entry name" value="Nudix"/>
    <property type="match status" value="1"/>
</dbReference>
<dbReference type="PANTHER" id="PTHR43046">
    <property type="entry name" value="GDP-MANNOSE MANNOSYL HYDROLASE"/>
    <property type="match status" value="1"/>
</dbReference>
<dbReference type="Gene3D" id="3.90.79.10">
    <property type="entry name" value="Nucleoside Triphosphate Pyrophosphohydrolase"/>
    <property type="match status" value="1"/>
</dbReference>
<dbReference type="RefSeq" id="WP_373972562.1">
    <property type="nucleotide sequence ID" value="NZ_JBHDLJ010000010.1"/>
</dbReference>
<reference evidence="6 7" key="1">
    <citation type="submission" date="2024-09" db="EMBL/GenBank/DDBJ databases">
        <authorList>
            <person name="Salinas-Garcia M.A."/>
            <person name="Prieme A."/>
        </authorList>
    </citation>
    <scope>NUCLEOTIDE SEQUENCE [LARGE SCALE GENOMIC DNA]</scope>
    <source>
        <strain evidence="6 7">DSM 21081</strain>
    </source>
</reference>
<organism evidence="6 7">
    <name type="scientific">Arthrobacter halodurans</name>
    <dbReference type="NCBI Taxonomy" id="516699"/>
    <lineage>
        <taxon>Bacteria</taxon>
        <taxon>Bacillati</taxon>
        <taxon>Actinomycetota</taxon>
        <taxon>Actinomycetes</taxon>
        <taxon>Micrococcales</taxon>
        <taxon>Micrococcaceae</taxon>
        <taxon>Arthrobacter</taxon>
    </lineage>
</organism>
<keyword evidence="3 4" id="KW-0378">Hydrolase</keyword>
<sequence>MPDFLTVAAVRLLDNEGRILLARKRGTSMFMQPGGKLEPGESPAQAAVREVREETGLDLDPGLLEDLGVWTGPAANEADTEIVAHLFGASVRGVPRAAAELEELLWARPADALLRPDIAPLLRDHVLPGLLGAAFGGRAPRV</sequence>
<feature type="domain" description="Nudix hydrolase" evidence="5">
    <location>
        <begin position="2"/>
        <end position="131"/>
    </location>
</feature>
<dbReference type="EMBL" id="JBHDLJ010000010">
    <property type="protein sequence ID" value="MFB0835389.1"/>
    <property type="molecule type" value="Genomic_DNA"/>
</dbReference>
<dbReference type="InterPro" id="IPR020476">
    <property type="entry name" value="Nudix_hydrolase"/>
</dbReference>
<comment type="cofactor">
    <cofactor evidence="1">
        <name>Mg(2+)</name>
        <dbReference type="ChEBI" id="CHEBI:18420"/>
    </cofactor>
</comment>
<comment type="caution">
    <text evidence="6">The sequence shown here is derived from an EMBL/GenBank/DDBJ whole genome shotgun (WGS) entry which is preliminary data.</text>
</comment>
<evidence type="ECO:0000313" key="6">
    <source>
        <dbReference type="EMBL" id="MFB0835389.1"/>
    </source>
</evidence>
<dbReference type="PANTHER" id="PTHR43046:SF2">
    <property type="entry name" value="8-OXO-DGTP DIPHOSPHATASE-RELATED"/>
    <property type="match status" value="1"/>
</dbReference>
<keyword evidence="7" id="KW-1185">Reference proteome</keyword>
<dbReference type="Pfam" id="PF00293">
    <property type="entry name" value="NUDIX"/>
    <property type="match status" value="1"/>
</dbReference>
<protein>
    <submittedName>
        <fullName evidence="6">NUDIX domain-containing protein</fullName>
    </submittedName>
</protein>
<evidence type="ECO:0000256" key="3">
    <source>
        <dbReference type="ARBA" id="ARBA00022801"/>
    </source>
</evidence>
<dbReference type="Proteomes" id="UP001575652">
    <property type="component" value="Unassembled WGS sequence"/>
</dbReference>
<evidence type="ECO:0000256" key="2">
    <source>
        <dbReference type="ARBA" id="ARBA00005582"/>
    </source>
</evidence>
<dbReference type="PRINTS" id="PR00502">
    <property type="entry name" value="NUDIXFAMILY"/>
</dbReference>
<dbReference type="PROSITE" id="PS00893">
    <property type="entry name" value="NUDIX_BOX"/>
    <property type="match status" value="1"/>
</dbReference>
<name>A0ABV4UQP4_9MICC</name>